<evidence type="ECO:0000313" key="2">
    <source>
        <dbReference type="EMBL" id="CAF9919805.1"/>
    </source>
</evidence>
<evidence type="ECO:0000256" key="1">
    <source>
        <dbReference type="SAM" id="MobiDB-lite"/>
    </source>
</evidence>
<dbReference type="AlphaFoldDB" id="A0A8H3ILJ7"/>
<protein>
    <recommendedName>
        <fullName evidence="4">Swi5-dependent recombination DNA repair protein 1 homolog</fullName>
    </recommendedName>
</protein>
<sequence length="231" mass="26643">MSDPVSKRRRISSSIALLKPFKSPMKTQDAGSTETQKDQGSLQPRKQNSDQNFVSRLKQLNPVKQESKQTNEFSKLRREEMALLSQISRLKAELGQVKQARSIEESDKEKELVDLIKLWRTASQQAAEEVYAVFRDKINAVGGLRRWTEMEYERKNNAFPFEEIEKGDEENAIDREEDSDLLKSQEELIPEGGEDGKTTEPATLSMDVLLHYLKIEPRIVGYDVENQRWLI</sequence>
<gene>
    <name evidence="2" type="ORF">GOMPHAMPRED_001874</name>
</gene>
<feature type="compositionally biased region" description="Polar residues" evidence="1">
    <location>
        <begin position="25"/>
        <end position="54"/>
    </location>
</feature>
<dbReference type="OrthoDB" id="27934at2759"/>
<dbReference type="EMBL" id="CAJPDQ010000015">
    <property type="protein sequence ID" value="CAF9919805.1"/>
    <property type="molecule type" value="Genomic_DNA"/>
</dbReference>
<keyword evidence="3" id="KW-1185">Reference proteome</keyword>
<organism evidence="2 3">
    <name type="scientific">Gomphillus americanus</name>
    <dbReference type="NCBI Taxonomy" id="1940652"/>
    <lineage>
        <taxon>Eukaryota</taxon>
        <taxon>Fungi</taxon>
        <taxon>Dikarya</taxon>
        <taxon>Ascomycota</taxon>
        <taxon>Pezizomycotina</taxon>
        <taxon>Lecanoromycetes</taxon>
        <taxon>OSLEUM clade</taxon>
        <taxon>Ostropomycetidae</taxon>
        <taxon>Ostropales</taxon>
        <taxon>Graphidaceae</taxon>
        <taxon>Gomphilloideae</taxon>
        <taxon>Gomphillus</taxon>
    </lineage>
</organism>
<evidence type="ECO:0008006" key="4">
    <source>
        <dbReference type="Google" id="ProtNLM"/>
    </source>
</evidence>
<evidence type="ECO:0000313" key="3">
    <source>
        <dbReference type="Proteomes" id="UP000664169"/>
    </source>
</evidence>
<proteinExistence type="predicted"/>
<dbReference type="GO" id="GO:0006310">
    <property type="term" value="P:DNA recombination"/>
    <property type="evidence" value="ECO:0007669"/>
    <property type="project" value="TreeGrafter"/>
</dbReference>
<dbReference type="PANTHER" id="PTHR28527:SF1">
    <property type="entry name" value="SWI5-DEPENDENT RECOMBINATION DNA REPAIR PROTEIN 1"/>
    <property type="match status" value="1"/>
</dbReference>
<comment type="caution">
    <text evidence="2">The sequence shown here is derived from an EMBL/GenBank/DDBJ whole genome shotgun (WGS) entry which is preliminary data.</text>
</comment>
<accession>A0A8H3ILJ7</accession>
<feature type="region of interest" description="Disordered" evidence="1">
    <location>
        <begin position="168"/>
        <end position="201"/>
    </location>
</feature>
<dbReference type="Gene3D" id="6.10.140.1020">
    <property type="match status" value="1"/>
</dbReference>
<dbReference type="PANTHER" id="PTHR28527">
    <property type="entry name" value="MATING-TYPE SWITCHING PROTEIN SWI2-RELATED"/>
    <property type="match status" value="1"/>
</dbReference>
<name>A0A8H3ILJ7_9LECA</name>
<dbReference type="Proteomes" id="UP000664169">
    <property type="component" value="Unassembled WGS sequence"/>
</dbReference>
<reference evidence="2" key="1">
    <citation type="submission" date="2021-03" db="EMBL/GenBank/DDBJ databases">
        <authorList>
            <person name="Tagirdzhanova G."/>
        </authorList>
    </citation>
    <scope>NUCLEOTIDE SEQUENCE</scope>
</reference>
<feature type="compositionally biased region" description="Acidic residues" evidence="1">
    <location>
        <begin position="168"/>
        <end position="179"/>
    </location>
</feature>
<feature type="region of interest" description="Disordered" evidence="1">
    <location>
        <begin position="1"/>
        <end position="72"/>
    </location>
</feature>